<dbReference type="Proteomes" id="UP000801492">
    <property type="component" value="Unassembled WGS sequence"/>
</dbReference>
<accession>A0A8K0CVF8</accession>
<dbReference type="AlphaFoldDB" id="A0A8K0CVF8"/>
<feature type="non-terminal residue" evidence="1">
    <location>
        <position position="1"/>
    </location>
</feature>
<evidence type="ECO:0000313" key="2">
    <source>
        <dbReference type="Proteomes" id="UP000801492"/>
    </source>
</evidence>
<organism evidence="1 2">
    <name type="scientific">Ignelater luminosus</name>
    <name type="common">Cucubano</name>
    <name type="synonym">Pyrophorus luminosus</name>
    <dbReference type="NCBI Taxonomy" id="2038154"/>
    <lineage>
        <taxon>Eukaryota</taxon>
        <taxon>Metazoa</taxon>
        <taxon>Ecdysozoa</taxon>
        <taxon>Arthropoda</taxon>
        <taxon>Hexapoda</taxon>
        <taxon>Insecta</taxon>
        <taxon>Pterygota</taxon>
        <taxon>Neoptera</taxon>
        <taxon>Endopterygota</taxon>
        <taxon>Coleoptera</taxon>
        <taxon>Polyphaga</taxon>
        <taxon>Elateriformia</taxon>
        <taxon>Elateroidea</taxon>
        <taxon>Elateridae</taxon>
        <taxon>Agrypninae</taxon>
        <taxon>Pyrophorini</taxon>
        <taxon>Ignelater</taxon>
    </lineage>
</organism>
<gene>
    <name evidence="1" type="ORF">ILUMI_15031</name>
</gene>
<dbReference type="EMBL" id="VTPC01037788">
    <property type="protein sequence ID" value="KAF2891142.1"/>
    <property type="molecule type" value="Genomic_DNA"/>
</dbReference>
<reference evidence="1" key="1">
    <citation type="submission" date="2019-08" db="EMBL/GenBank/DDBJ databases">
        <title>The genome of the North American firefly Photinus pyralis.</title>
        <authorList>
            <consortium name="Photinus pyralis genome working group"/>
            <person name="Fallon T.R."/>
            <person name="Sander Lower S.E."/>
            <person name="Weng J.-K."/>
        </authorList>
    </citation>
    <scope>NUCLEOTIDE SEQUENCE</scope>
    <source>
        <strain evidence="1">TRF0915ILg1</strain>
        <tissue evidence="1">Whole body</tissue>
    </source>
</reference>
<evidence type="ECO:0000313" key="1">
    <source>
        <dbReference type="EMBL" id="KAF2891142.1"/>
    </source>
</evidence>
<name>A0A8K0CVF8_IGNLU</name>
<protein>
    <submittedName>
        <fullName evidence="1">Uncharacterized protein</fullName>
    </submittedName>
</protein>
<proteinExistence type="predicted"/>
<comment type="caution">
    <text evidence="1">The sequence shown here is derived from an EMBL/GenBank/DDBJ whole genome shotgun (WGS) entry which is preliminary data.</text>
</comment>
<sequence length="52" mass="6235">WFGHAEKIQETREAKLVYLAGMEERRRRGRPRRVWIDDIRDGLRASNISLPE</sequence>
<keyword evidence="2" id="KW-1185">Reference proteome</keyword>
<feature type="non-terminal residue" evidence="1">
    <location>
        <position position="52"/>
    </location>
</feature>